<protein>
    <submittedName>
        <fullName evidence="1">Uncharacterized protein</fullName>
    </submittedName>
</protein>
<sequence length="144" mass="15192">MLHRLIADRHDALSQSGGVPRRLEALSGVDLPDGAVIPDSEVPLFSLVRSIVGLPIDDPRWWPERPVRRPRGFASWGAAASAGEPPLVTSHAVLALLGGAAGHTADFAPPTLALLERAVEGLRAWDTTPRANRSGPAGRHALAV</sequence>
<dbReference type="RefSeq" id="WP_255890244.1">
    <property type="nucleotide sequence ID" value="NZ_JAFMZM010000003.1"/>
</dbReference>
<name>A0ABW2N259_9ACTN</name>
<organism evidence="1 2">
    <name type="scientific">Nocardioides astragali</name>
    <dbReference type="NCBI Taxonomy" id="1776736"/>
    <lineage>
        <taxon>Bacteria</taxon>
        <taxon>Bacillati</taxon>
        <taxon>Actinomycetota</taxon>
        <taxon>Actinomycetes</taxon>
        <taxon>Propionibacteriales</taxon>
        <taxon>Nocardioidaceae</taxon>
        <taxon>Nocardioides</taxon>
    </lineage>
</organism>
<reference evidence="2" key="1">
    <citation type="journal article" date="2019" name="Int. J. Syst. Evol. Microbiol.">
        <title>The Global Catalogue of Microorganisms (GCM) 10K type strain sequencing project: providing services to taxonomists for standard genome sequencing and annotation.</title>
        <authorList>
            <consortium name="The Broad Institute Genomics Platform"/>
            <consortium name="The Broad Institute Genome Sequencing Center for Infectious Disease"/>
            <person name="Wu L."/>
            <person name="Ma J."/>
        </authorList>
    </citation>
    <scope>NUCLEOTIDE SEQUENCE [LARGE SCALE GENOMIC DNA]</scope>
    <source>
        <strain evidence="2">FCH27</strain>
    </source>
</reference>
<gene>
    <name evidence="1" type="ORF">ACFQO6_01800</name>
</gene>
<keyword evidence="2" id="KW-1185">Reference proteome</keyword>
<comment type="caution">
    <text evidence="1">The sequence shown here is derived from an EMBL/GenBank/DDBJ whole genome shotgun (WGS) entry which is preliminary data.</text>
</comment>
<evidence type="ECO:0000313" key="1">
    <source>
        <dbReference type="EMBL" id="MFC7358986.1"/>
    </source>
</evidence>
<evidence type="ECO:0000313" key="2">
    <source>
        <dbReference type="Proteomes" id="UP001596524"/>
    </source>
</evidence>
<accession>A0ABW2N259</accession>
<dbReference type="EMBL" id="JBHTCH010000001">
    <property type="protein sequence ID" value="MFC7358986.1"/>
    <property type="molecule type" value="Genomic_DNA"/>
</dbReference>
<proteinExistence type="predicted"/>
<dbReference type="Proteomes" id="UP001596524">
    <property type="component" value="Unassembled WGS sequence"/>
</dbReference>